<organism evidence="1 2">
    <name type="scientific">Suillus luteus UH-Slu-Lm8-n1</name>
    <dbReference type="NCBI Taxonomy" id="930992"/>
    <lineage>
        <taxon>Eukaryota</taxon>
        <taxon>Fungi</taxon>
        <taxon>Dikarya</taxon>
        <taxon>Basidiomycota</taxon>
        <taxon>Agaricomycotina</taxon>
        <taxon>Agaricomycetes</taxon>
        <taxon>Agaricomycetidae</taxon>
        <taxon>Boletales</taxon>
        <taxon>Suillineae</taxon>
        <taxon>Suillaceae</taxon>
        <taxon>Suillus</taxon>
    </lineage>
</organism>
<dbReference type="AlphaFoldDB" id="A0A0D0A3H7"/>
<protein>
    <submittedName>
        <fullName evidence="1">Uncharacterized protein</fullName>
    </submittedName>
</protein>
<accession>A0A0D0A3H7</accession>
<reference evidence="2" key="2">
    <citation type="submission" date="2015-01" db="EMBL/GenBank/DDBJ databases">
        <title>Evolutionary Origins and Diversification of the Mycorrhizal Mutualists.</title>
        <authorList>
            <consortium name="DOE Joint Genome Institute"/>
            <consortium name="Mycorrhizal Genomics Consortium"/>
            <person name="Kohler A."/>
            <person name="Kuo A."/>
            <person name="Nagy L.G."/>
            <person name="Floudas D."/>
            <person name="Copeland A."/>
            <person name="Barry K.W."/>
            <person name="Cichocki N."/>
            <person name="Veneault-Fourrey C."/>
            <person name="LaButti K."/>
            <person name="Lindquist E.A."/>
            <person name="Lipzen A."/>
            <person name="Lundell T."/>
            <person name="Morin E."/>
            <person name="Murat C."/>
            <person name="Riley R."/>
            <person name="Ohm R."/>
            <person name="Sun H."/>
            <person name="Tunlid A."/>
            <person name="Henrissat B."/>
            <person name="Grigoriev I.V."/>
            <person name="Hibbett D.S."/>
            <person name="Martin F."/>
        </authorList>
    </citation>
    <scope>NUCLEOTIDE SEQUENCE [LARGE SCALE GENOMIC DNA]</scope>
    <source>
        <strain evidence="2">UH-Slu-Lm8-n1</strain>
    </source>
</reference>
<evidence type="ECO:0000313" key="1">
    <source>
        <dbReference type="EMBL" id="KIK44525.1"/>
    </source>
</evidence>
<reference evidence="1 2" key="1">
    <citation type="submission" date="2014-04" db="EMBL/GenBank/DDBJ databases">
        <authorList>
            <consortium name="DOE Joint Genome Institute"/>
            <person name="Kuo A."/>
            <person name="Ruytinx J."/>
            <person name="Rineau F."/>
            <person name="Colpaert J."/>
            <person name="Kohler A."/>
            <person name="Nagy L.G."/>
            <person name="Floudas D."/>
            <person name="Copeland A."/>
            <person name="Barry K.W."/>
            <person name="Cichocki N."/>
            <person name="Veneault-Fourrey C."/>
            <person name="LaButti K."/>
            <person name="Lindquist E.A."/>
            <person name="Lipzen A."/>
            <person name="Lundell T."/>
            <person name="Morin E."/>
            <person name="Murat C."/>
            <person name="Sun H."/>
            <person name="Tunlid A."/>
            <person name="Henrissat B."/>
            <person name="Grigoriev I.V."/>
            <person name="Hibbett D.S."/>
            <person name="Martin F."/>
            <person name="Nordberg H.P."/>
            <person name="Cantor M.N."/>
            <person name="Hua S.X."/>
        </authorList>
    </citation>
    <scope>NUCLEOTIDE SEQUENCE [LARGE SCALE GENOMIC DNA]</scope>
    <source>
        <strain evidence="1 2">UH-Slu-Lm8-n1</strain>
    </source>
</reference>
<dbReference type="HOGENOM" id="CLU_1518836_0_0_1"/>
<dbReference type="InParanoid" id="A0A0D0A3H7"/>
<dbReference type="Proteomes" id="UP000054485">
    <property type="component" value="Unassembled WGS sequence"/>
</dbReference>
<dbReference type="EMBL" id="KN835189">
    <property type="protein sequence ID" value="KIK44525.1"/>
    <property type="molecule type" value="Genomic_DNA"/>
</dbReference>
<sequence length="177" mass="19990">MMRNLQQLDSELQITQYDPLFQRQSNVHSVNLATNAQLEVHDRSCQMPLTVRSNNRIVRPEDAQHDLVCSDNQATQTKDNRVNMVRDAGATTTTSYLALLSTLLASIPGMHRFHAAIIKAGLFNDKHLLYFCQMTSTGREKFVTQALGVETSTLLERVIIMETLEELRKIVLVDATC</sequence>
<name>A0A0D0A3H7_9AGAM</name>
<dbReference type="OrthoDB" id="2670118at2759"/>
<keyword evidence="2" id="KW-1185">Reference proteome</keyword>
<gene>
    <name evidence="1" type="ORF">CY34DRAFT_802620</name>
</gene>
<evidence type="ECO:0000313" key="2">
    <source>
        <dbReference type="Proteomes" id="UP000054485"/>
    </source>
</evidence>
<proteinExistence type="predicted"/>